<dbReference type="GO" id="GO:0008410">
    <property type="term" value="F:CoA-transferase activity"/>
    <property type="evidence" value="ECO:0007669"/>
    <property type="project" value="TreeGrafter"/>
</dbReference>
<comment type="caution">
    <text evidence="2">The sequence shown here is derived from an EMBL/GenBank/DDBJ whole genome shotgun (WGS) entry which is preliminary data.</text>
</comment>
<dbReference type="Pfam" id="PF02515">
    <property type="entry name" value="CoA_transf_3"/>
    <property type="match status" value="1"/>
</dbReference>
<dbReference type="Proteomes" id="UP000234341">
    <property type="component" value="Unassembled WGS sequence"/>
</dbReference>
<name>A0A2N5C306_9BURK</name>
<protein>
    <submittedName>
        <fullName evidence="2">CoA transferase</fullName>
    </submittedName>
</protein>
<sequence length="430" mass="46283">MTASHESTPGLPPPSRQTGALSHLRVLDLSRVLAGPWCTQNLADMGADVIKIEKPGAGDDTRHWGPPYLDGDDGPTRQASYFAACNRNKRSVTVDIATAEGQKLVRELAQQSDVVIENYKTGSLKRYGLDYETLSALNPRLVYCSITGFGQTGPYAARPGYDLLVQAMSGLMSITGQPDGEPGGGPLRVGVAVIDLFTGMYATTAILGAIEARHHTGRGQRIDIALLDVAMAVLANQGAGYLNAGVVPTRQGNVHPSVVPYQDFPTRDGNMLLAIGNDGQFARFCEVADVDWARDERYATNSARVTHRDTLIPMMSDVTRAKSTHEWIGLLEAASVPCGPINNIGQAFADEHVQHRGLRVEQYRYATADRPAEDTVNRICSTASPLRLSDTPPTLRHAPPALGQHTDEVLRDCLGLGPQAVADLRTKGVL</sequence>
<accession>A0A2N5C306</accession>
<evidence type="ECO:0000256" key="1">
    <source>
        <dbReference type="ARBA" id="ARBA00022679"/>
    </source>
</evidence>
<reference evidence="2 3" key="1">
    <citation type="submission" date="2017-12" db="EMBL/GenBank/DDBJ databases">
        <title>Genome sequence of the active heterotrophic nitrifier-denitrifier, Cupriavidus pauculus UM1.</title>
        <authorList>
            <person name="Putonti C."/>
            <person name="Castignetti D."/>
        </authorList>
    </citation>
    <scope>NUCLEOTIDE SEQUENCE [LARGE SCALE GENOMIC DNA]</scope>
    <source>
        <strain evidence="2 3">UM1</strain>
    </source>
</reference>
<dbReference type="PANTHER" id="PTHR48207">
    <property type="entry name" value="SUCCINATE--HYDROXYMETHYLGLUTARATE COA-TRANSFERASE"/>
    <property type="match status" value="1"/>
</dbReference>
<dbReference type="InterPro" id="IPR050483">
    <property type="entry name" value="CoA-transferase_III_domain"/>
</dbReference>
<dbReference type="EMBL" id="PJRP01000025">
    <property type="protein sequence ID" value="PLP96598.1"/>
    <property type="molecule type" value="Genomic_DNA"/>
</dbReference>
<dbReference type="InterPro" id="IPR003673">
    <property type="entry name" value="CoA-Trfase_fam_III"/>
</dbReference>
<dbReference type="AlphaFoldDB" id="A0A2N5C306"/>
<keyword evidence="1 2" id="KW-0808">Transferase</keyword>
<evidence type="ECO:0000313" key="3">
    <source>
        <dbReference type="Proteomes" id="UP000234341"/>
    </source>
</evidence>
<dbReference type="OrthoDB" id="5294844at2"/>
<proteinExistence type="predicted"/>
<dbReference type="PANTHER" id="PTHR48207:SF3">
    <property type="entry name" value="SUCCINATE--HYDROXYMETHYLGLUTARATE COA-TRANSFERASE"/>
    <property type="match status" value="1"/>
</dbReference>
<evidence type="ECO:0000313" key="2">
    <source>
        <dbReference type="EMBL" id="PLP96598.1"/>
    </source>
</evidence>
<dbReference type="Gene3D" id="3.40.50.10540">
    <property type="entry name" value="Crotonobetainyl-coa:carnitine coa-transferase, domain 1"/>
    <property type="match status" value="1"/>
</dbReference>
<organism evidence="2 3">
    <name type="scientific">Cupriavidus pauculus</name>
    <dbReference type="NCBI Taxonomy" id="82633"/>
    <lineage>
        <taxon>Bacteria</taxon>
        <taxon>Pseudomonadati</taxon>
        <taxon>Pseudomonadota</taxon>
        <taxon>Betaproteobacteria</taxon>
        <taxon>Burkholderiales</taxon>
        <taxon>Burkholderiaceae</taxon>
        <taxon>Cupriavidus</taxon>
    </lineage>
</organism>
<dbReference type="InterPro" id="IPR023606">
    <property type="entry name" value="CoA-Trfase_III_dom_1_sf"/>
</dbReference>
<gene>
    <name evidence="2" type="ORF">CYJ10_31505</name>
</gene>
<dbReference type="InterPro" id="IPR044855">
    <property type="entry name" value="CoA-Trfase_III_dom3_sf"/>
</dbReference>
<dbReference type="RefSeq" id="WP_101685366.1">
    <property type="nucleotide sequence ID" value="NZ_PJRP01000025.1"/>
</dbReference>
<dbReference type="Gene3D" id="3.30.1540.10">
    <property type="entry name" value="formyl-coa transferase, domain 3"/>
    <property type="match status" value="1"/>
</dbReference>
<dbReference type="SUPFAM" id="SSF89796">
    <property type="entry name" value="CoA-transferase family III (CaiB/BaiF)"/>
    <property type="match status" value="1"/>
</dbReference>
<dbReference type="STRING" id="82633.GCA_000974605_03814"/>